<keyword evidence="1" id="KW-1133">Transmembrane helix</keyword>
<protein>
    <submittedName>
        <fullName evidence="2">Uncharacterized protein</fullName>
    </submittedName>
</protein>
<sequence>MLNLVRRMPKYASVTGICLVVLILAYSTIYVIEKPGGIADWRISKALGVTETLRVPLGDTPEEAIRQFRGSTNLAFRTILQEPVHGGILHFSKRMQNHSGTDIQVEIARKAWLGWKWVSGGGYTIGGDKMDASSDSALSYMMLPMRLEKPKGDSLVFGEIGDMSITHIVVKGDEAAAREYAAEIVKTDDGYVVWYMVLPASVRVPFDLQAYTDENELRAMLTITTERENGLIKRQRK</sequence>
<dbReference type="AlphaFoldDB" id="A0A198AS14"/>
<proteinExistence type="predicted"/>
<keyword evidence="1" id="KW-0472">Membrane</keyword>
<feature type="transmembrane region" description="Helical" evidence="1">
    <location>
        <begin position="12"/>
        <end position="32"/>
    </location>
</feature>
<dbReference type="EMBL" id="LYPB01000038">
    <property type="protein sequence ID" value="OAS23653.1"/>
    <property type="molecule type" value="Genomic_DNA"/>
</dbReference>
<dbReference type="STRING" id="1850517.A8708_31935"/>
<dbReference type="OrthoDB" id="1902411at2"/>
<comment type="caution">
    <text evidence="2">The sequence shown here is derived from an EMBL/GenBank/DDBJ whole genome shotgun (WGS) entry which is preliminary data.</text>
</comment>
<accession>A0A198AS14</accession>
<dbReference type="Proteomes" id="UP000078454">
    <property type="component" value="Unassembled WGS sequence"/>
</dbReference>
<evidence type="ECO:0000256" key="1">
    <source>
        <dbReference type="SAM" id="Phobius"/>
    </source>
</evidence>
<evidence type="ECO:0000313" key="2">
    <source>
        <dbReference type="EMBL" id="OAS23653.1"/>
    </source>
</evidence>
<dbReference type="RefSeq" id="WP_068661787.1">
    <property type="nucleotide sequence ID" value="NZ_LYPB01000038.1"/>
</dbReference>
<keyword evidence="1" id="KW-0812">Transmembrane</keyword>
<name>A0A198AS14_9BACL</name>
<evidence type="ECO:0000313" key="3">
    <source>
        <dbReference type="Proteomes" id="UP000078454"/>
    </source>
</evidence>
<organism evidence="2 3">
    <name type="scientific">Paenibacillus oryzisoli</name>
    <dbReference type="NCBI Taxonomy" id="1850517"/>
    <lineage>
        <taxon>Bacteria</taxon>
        <taxon>Bacillati</taxon>
        <taxon>Bacillota</taxon>
        <taxon>Bacilli</taxon>
        <taxon>Bacillales</taxon>
        <taxon>Paenibacillaceae</taxon>
        <taxon>Paenibacillus</taxon>
    </lineage>
</organism>
<gene>
    <name evidence="2" type="ORF">A8708_31935</name>
</gene>
<reference evidence="2 3" key="1">
    <citation type="submission" date="2016-05" db="EMBL/GenBank/DDBJ databases">
        <title>Paenibacillus sp. 1ZS3-15 nov., isolated from the rhizosphere soil.</title>
        <authorList>
            <person name="Zhang X.X."/>
            <person name="Zhang J."/>
        </authorList>
    </citation>
    <scope>NUCLEOTIDE SEQUENCE [LARGE SCALE GENOMIC DNA]</scope>
    <source>
        <strain evidence="2 3">1ZS3-15</strain>
    </source>
</reference>
<keyword evidence="3" id="KW-1185">Reference proteome</keyword>